<comment type="caution">
    <text evidence="2">The sequence shown here is derived from an EMBL/GenBank/DDBJ whole genome shotgun (WGS) entry which is preliminary data.</text>
</comment>
<sequence length="296" mass="32825">MNQTAESHDLSISVASEPRYVLGYPILVAITLRNDSADTDYLNIADLGLVNPIDSLAVNIVPSNGGPARRLGPSFTFRDQDLFRTTLMSKQSRRMLVDLSQFGQSLDKGKYQVRFSVYISAGAFASSPPVEMEFIEPSSKEGIEAARLRRLGLRANAEDYGSWQPFLTNNWESISASEEIGEPTRRQLSLHLFLHRAAYGQESIANLSMDGLGKLQGSVLSPEAACLEYELLAARLPKPELASRRAEVLQKWPELETRLDKIDAGEGLLTTLRRGYGAEKRTAPPPDKRPYRNTTP</sequence>
<organism evidence="2 3">
    <name type="scientific">Luteimonas salinilitoris</name>
    <dbReference type="NCBI Taxonomy" id="3237697"/>
    <lineage>
        <taxon>Bacteria</taxon>
        <taxon>Pseudomonadati</taxon>
        <taxon>Pseudomonadota</taxon>
        <taxon>Gammaproteobacteria</taxon>
        <taxon>Lysobacterales</taxon>
        <taxon>Lysobacteraceae</taxon>
        <taxon>Luteimonas</taxon>
    </lineage>
</organism>
<reference evidence="2 3" key="1">
    <citation type="submission" date="2024-07" db="EMBL/GenBank/DDBJ databases">
        <title>Luteimonas salilacus sp. nov., isolated from the shore soil of Salt Lake in Tibet of China.</title>
        <authorList>
            <person name="Zhang X."/>
            <person name="Li A."/>
        </authorList>
    </citation>
    <scope>NUCLEOTIDE SEQUENCE [LARGE SCALE GENOMIC DNA]</scope>
    <source>
        <strain evidence="2 3">B3-2-R+30</strain>
    </source>
</reference>
<keyword evidence="3" id="KW-1185">Reference proteome</keyword>
<evidence type="ECO:0000313" key="3">
    <source>
        <dbReference type="Proteomes" id="UP001566331"/>
    </source>
</evidence>
<proteinExistence type="predicted"/>
<feature type="region of interest" description="Disordered" evidence="1">
    <location>
        <begin position="273"/>
        <end position="296"/>
    </location>
</feature>
<feature type="compositionally biased region" description="Basic and acidic residues" evidence="1">
    <location>
        <begin position="276"/>
        <end position="290"/>
    </location>
</feature>
<gene>
    <name evidence="2" type="ORF">AB6713_12780</name>
</gene>
<name>A0ABV4HRX1_9GAMM</name>
<protein>
    <submittedName>
        <fullName evidence="2">Uncharacterized protein</fullName>
    </submittedName>
</protein>
<evidence type="ECO:0000256" key="1">
    <source>
        <dbReference type="SAM" id="MobiDB-lite"/>
    </source>
</evidence>
<dbReference type="Proteomes" id="UP001566331">
    <property type="component" value="Unassembled WGS sequence"/>
</dbReference>
<evidence type="ECO:0000313" key="2">
    <source>
        <dbReference type="EMBL" id="MEZ0475480.1"/>
    </source>
</evidence>
<dbReference type="RefSeq" id="WP_370562500.1">
    <property type="nucleotide sequence ID" value="NZ_JBFWIB010000002.1"/>
</dbReference>
<dbReference type="EMBL" id="JBFWIC010000017">
    <property type="protein sequence ID" value="MEZ0475480.1"/>
    <property type="molecule type" value="Genomic_DNA"/>
</dbReference>
<accession>A0ABV4HRX1</accession>